<dbReference type="GO" id="GO:0042350">
    <property type="term" value="P:GDP-L-fucose biosynthetic process"/>
    <property type="evidence" value="ECO:0007669"/>
    <property type="project" value="UniProtKB-ARBA"/>
</dbReference>
<proteinExistence type="predicted"/>
<dbReference type="Proteomes" id="UP001497497">
    <property type="component" value="Unassembled WGS sequence"/>
</dbReference>
<reference evidence="4 5" key="1">
    <citation type="submission" date="2024-04" db="EMBL/GenBank/DDBJ databases">
        <authorList>
            <consortium name="Genoscope - CEA"/>
            <person name="William W."/>
        </authorList>
    </citation>
    <scope>NUCLEOTIDE SEQUENCE [LARGE SCALE GENOMIC DNA]</scope>
</reference>
<dbReference type="PANTHER" id="PTHR15045">
    <property type="entry name" value="FUCOSE-1-PHOSPHATE GUANYLYLTRANSFERASE"/>
    <property type="match status" value="1"/>
</dbReference>
<evidence type="ECO:0000313" key="5">
    <source>
        <dbReference type="Proteomes" id="UP001497497"/>
    </source>
</evidence>
<dbReference type="GO" id="GO:0016772">
    <property type="term" value="F:transferase activity, transferring phosphorus-containing groups"/>
    <property type="evidence" value="ECO:0007669"/>
    <property type="project" value="InterPro"/>
</dbReference>
<sequence>MSEDANITEFMRNLLYEYKQIRGKNKNILGKPFWDLVVITTADEAQKEAFELQIDEKRSRQELPLDLPIHVVSDPPGVRIGNGGSTLVALEYLDKIYCAEMYAKKILLIHAGGWSQRMPSSSVLGKVFSLLPHGNPPYQMLDLKLALYWPLVDKIEPGVFLACADDFLVYSFGSNKDWKIPSKGFTALAHPSPIKVGQSHGVFVVKDEVDKTHPVDVRECLQALQKYTVEKMISHGALINGTPHIFAGGIAIEGEAVYTDSSFYFGTDVMKKLLGFKKSVGDIGCEIDAYGDFLQSVGSHADRSYIQQTSNISQLTSNLQEMRKGVFDSLNGSEFHVLILNASAFIHIGTTAEFLYHFCMDSVFQDRMAFEKNVFNGWTNFNHSAQPSNSSSSNIAQTSCIMHSLINSQSAIDEKCVIEYCDFEVPVQVSSGCILSNCQLTKSESTLSKSSQVIPSHSFLHTVPIFDNGAVKFVTIFFNIRDDLKKSTTFEELENLPFMDSDIGQFLLAQGLTKMDIIPRKQNYLFGSQKSQSCPATACPSPQASSGDCGVEHIKLSLWNLKLYPAKSTMTASLEDAILSLSSSNRADHISAAKFSVADLLKVKDVRSMLKFRKALHEHISELQSD</sequence>
<keyword evidence="1" id="KW-0808">Transferase</keyword>
<dbReference type="EMBL" id="CAXITT010000059">
    <property type="protein sequence ID" value="CAL1529971.1"/>
    <property type="molecule type" value="Genomic_DNA"/>
</dbReference>
<dbReference type="GO" id="GO:0000166">
    <property type="term" value="F:nucleotide binding"/>
    <property type="evidence" value="ECO:0007669"/>
    <property type="project" value="UniProtKB-KW"/>
</dbReference>
<gene>
    <name evidence="4" type="ORF">GSLYS_00004104001</name>
</gene>
<accession>A0AAV2HB19</accession>
<name>A0AAV2HB19_LYMST</name>
<dbReference type="Pfam" id="PF07959">
    <property type="entry name" value="Fucose_pyrophosphorylase"/>
    <property type="match status" value="1"/>
</dbReference>
<feature type="domain" description="GDP-fucose pyrophosphorylase" evidence="3">
    <location>
        <begin position="101"/>
        <end position="567"/>
    </location>
</feature>
<comment type="caution">
    <text evidence="4">The sequence shown here is derived from an EMBL/GenBank/DDBJ whole genome shotgun (WGS) entry which is preliminary data.</text>
</comment>
<evidence type="ECO:0000256" key="2">
    <source>
        <dbReference type="ARBA" id="ARBA00022741"/>
    </source>
</evidence>
<evidence type="ECO:0000256" key="1">
    <source>
        <dbReference type="ARBA" id="ARBA00022679"/>
    </source>
</evidence>
<keyword evidence="2" id="KW-0547">Nucleotide-binding</keyword>
<dbReference type="AlphaFoldDB" id="A0AAV2HB19"/>
<protein>
    <recommendedName>
        <fullName evidence="3">GDP-fucose pyrophosphorylase domain-containing protein</fullName>
    </recommendedName>
</protein>
<evidence type="ECO:0000259" key="3">
    <source>
        <dbReference type="Pfam" id="PF07959"/>
    </source>
</evidence>
<dbReference type="InterPro" id="IPR012887">
    <property type="entry name" value="GDP_fucose_pyrophosphorylase"/>
</dbReference>
<organism evidence="4 5">
    <name type="scientific">Lymnaea stagnalis</name>
    <name type="common">Great pond snail</name>
    <name type="synonym">Helix stagnalis</name>
    <dbReference type="NCBI Taxonomy" id="6523"/>
    <lineage>
        <taxon>Eukaryota</taxon>
        <taxon>Metazoa</taxon>
        <taxon>Spiralia</taxon>
        <taxon>Lophotrochozoa</taxon>
        <taxon>Mollusca</taxon>
        <taxon>Gastropoda</taxon>
        <taxon>Heterobranchia</taxon>
        <taxon>Euthyneura</taxon>
        <taxon>Panpulmonata</taxon>
        <taxon>Hygrophila</taxon>
        <taxon>Lymnaeoidea</taxon>
        <taxon>Lymnaeidae</taxon>
        <taxon>Lymnaea</taxon>
    </lineage>
</organism>
<dbReference type="PANTHER" id="PTHR15045:SF1">
    <property type="entry name" value="FUCOSE-1-PHOSPHATE GUANYLYLTRANSFERASE"/>
    <property type="match status" value="1"/>
</dbReference>
<keyword evidence="5" id="KW-1185">Reference proteome</keyword>
<evidence type="ECO:0000313" key="4">
    <source>
        <dbReference type="EMBL" id="CAL1529971.1"/>
    </source>
</evidence>